<gene>
    <name evidence="6" type="ORF">M231_02955</name>
</gene>
<comment type="similarity">
    <text evidence="2">Belongs to the GILT family.</text>
</comment>
<evidence type="ECO:0000256" key="2">
    <source>
        <dbReference type="ARBA" id="ARBA00005679"/>
    </source>
</evidence>
<evidence type="ECO:0000256" key="4">
    <source>
        <dbReference type="ARBA" id="ARBA00022729"/>
    </source>
</evidence>
<dbReference type="EMBL" id="SDIL01000027">
    <property type="protein sequence ID" value="RXK39762.1"/>
    <property type="molecule type" value="Genomic_DNA"/>
</dbReference>
<evidence type="ECO:0000256" key="3">
    <source>
        <dbReference type="ARBA" id="ARBA00022525"/>
    </source>
</evidence>
<dbReference type="VEuPathDB" id="FungiDB:TREMEDRAFT_25177"/>
<organism evidence="6 7">
    <name type="scientific">Tremella mesenterica</name>
    <name type="common">Jelly fungus</name>
    <dbReference type="NCBI Taxonomy" id="5217"/>
    <lineage>
        <taxon>Eukaryota</taxon>
        <taxon>Fungi</taxon>
        <taxon>Dikarya</taxon>
        <taxon>Basidiomycota</taxon>
        <taxon>Agaricomycotina</taxon>
        <taxon>Tremellomycetes</taxon>
        <taxon>Tremellales</taxon>
        <taxon>Tremellaceae</taxon>
        <taxon>Tremella</taxon>
    </lineage>
</organism>
<evidence type="ECO:0000313" key="6">
    <source>
        <dbReference type="EMBL" id="RXK39762.1"/>
    </source>
</evidence>
<comment type="subcellular location">
    <subcellularLocation>
        <location evidence="1">Secreted</location>
    </subcellularLocation>
</comment>
<evidence type="ECO:0000256" key="1">
    <source>
        <dbReference type="ARBA" id="ARBA00004613"/>
    </source>
</evidence>
<keyword evidence="7" id="KW-1185">Reference proteome</keyword>
<keyword evidence="4" id="KW-0732">Signal</keyword>
<dbReference type="Pfam" id="PF03227">
    <property type="entry name" value="GILT"/>
    <property type="match status" value="1"/>
</dbReference>
<reference evidence="6 7" key="1">
    <citation type="submission" date="2016-06" db="EMBL/GenBank/DDBJ databases">
        <title>Evolution of pathogenesis and genome organization in the Tremellales.</title>
        <authorList>
            <person name="Cuomo C."/>
            <person name="Litvintseva A."/>
            <person name="Heitman J."/>
            <person name="Chen Y."/>
            <person name="Sun S."/>
            <person name="Springer D."/>
            <person name="Dromer F."/>
            <person name="Young S."/>
            <person name="Zeng Q."/>
            <person name="Chapman S."/>
            <person name="Gujja S."/>
            <person name="Saif S."/>
            <person name="Birren B."/>
        </authorList>
    </citation>
    <scope>NUCLEOTIDE SEQUENCE [LARGE SCALE GENOMIC DNA]</scope>
    <source>
        <strain evidence="6 7">ATCC 28783</strain>
    </source>
</reference>
<evidence type="ECO:0000313" key="7">
    <source>
        <dbReference type="Proteomes" id="UP000289152"/>
    </source>
</evidence>
<dbReference type="GO" id="GO:0005576">
    <property type="term" value="C:extracellular region"/>
    <property type="evidence" value="ECO:0007669"/>
    <property type="project" value="UniProtKB-SubCell"/>
</dbReference>
<dbReference type="InterPro" id="IPR004911">
    <property type="entry name" value="Interferon-induced_GILT"/>
</dbReference>
<proteinExistence type="inferred from homology"/>
<dbReference type="GO" id="GO:0016671">
    <property type="term" value="F:oxidoreductase activity, acting on a sulfur group of donors, disulfide as acceptor"/>
    <property type="evidence" value="ECO:0007669"/>
    <property type="project" value="InterPro"/>
</dbReference>
<dbReference type="AlphaFoldDB" id="A0A4Q1BPT0"/>
<dbReference type="PANTHER" id="PTHR13234">
    <property type="entry name" value="GAMMA-INTERFERON INDUCIBLE LYSOSOMAL THIOL REDUCTASE GILT"/>
    <property type="match status" value="1"/>
</dbReference>
<comment type="caution">
    <text evidence="6">The sequence shown here is derived from an EMBL/GenBank/DDBJ whole genome shotgun (WGS) entry which is preliminary data.</text>
</comment>
<dbReference type="OrthoDB" id="958254at2759"/>
<dbReference type="PANTHER" id="PTHR13234:SF8">
    <property type="entry name" value="GAMMA-INTERFERON-INDUCIBLE LYSOSOMAL THIOL REDUCTASE"/>
    <property type="match status" value="1"/>
</dbReference>
<dbReference type="Proteomes" id="UP000289152">
    <property type="component" value="Unassembled WGS sequence"/>
</dbReference>
<accession>A0A4Q1BPT0</accession>
<keyword evidence="3" id="KW-0964">Secreted</keyword>
<protein>
    <submittedName>
        <fullName evidence="6">Uncharacterized protein</fullName>
    </submittedName>
</protein>
<keyword evidence="5" id="KW-0325">Glycoprotein</keyword>
<name>A0A4Q1BPT0_TREME</name>
<evidence type="ECO:0000256" key="5">
    <source>
        <dbReference type="ARBA" id="ARBA00023180"/>
    </source>
</evidence>
<dbReference type="STRING" id="5217.A0A4Q1BPT0"/>
<dbReference type="InParanoid" id="A0A4Q1BPT0"/>
<sequence>MSRCPDARLCESVFADVLHTEGVLAKVNLDMHYIGELNSSSPLGVTCEHGPLECLGNLHQLCFFHHLPLDTFYAVLECFNYADFPTRIGELSLARSCADTVGVNWEESGVGECIGRGGEGCVDSDKGCRIGKEGKKLLRTSVKETKELGVKTSCTIEIASRLKSGGMRGCVVDGGVWSGCDDGHTAADFVRVIEEEWDAVRQQVI</sequence>